<dbReference type="Gene3D" id="3.90.550.40">
    <property type="match status" value="1"/>
</dbReference>
<reference evidence="2" key="1">
    <citation type="submission" date="2020-03" db="EMBL/GenBank/DDBJ databases">
        <title>The deep terrestrial virosphere.</title>
        <authorList>
            <person name="Holmfeldt K."/>
            <person name="Nilsson E."/>
            <person name="Simone D."/>
            <person name="Lopez-Fernandez M."/>
            <person name="Wu X."/>
            <person name="de Brujin I."/>
            <person name="Lundin D."/>
            <person name="Andersson A."/>
            <person name="Bertilsson S."/>
            <person name="Dopson M."/>
        </authorList>
    </citation>
    <scope>NUCLEOTIDE SEQUENCE</scope>
    <source>
        <strain evidence="2">MM415B01988</strain>
    </source>
</reference>
<organism evidence="2">
    <name type="scientific">viral metagenome</name>
    <dbReference type="NCBI Taxonomy" id="1070528"/>
    <lineage>
        <taxon>unclassified sequences</taxon>
        <taxon>metagenomes</taxon>
        <taxon>organismal metagenomes</taxon>
    </lineage>
</organism>
<proteinExistence type="predicted"/>
<dbReference type="InterPro" id="IPR029044">
    <property type="entry name" value="Nucleotide-diphossugar_trans"/>
</dbReference>
<keyword evidence="2" id="KW-0808">Transferase</keyword>
<gene>
    <name evidence="2" type="ORF">MM415B01988_0003</name>
</gene>
<evidence type="ECO:0000313" key="2">
    <source>
        <dbReference type="EMBL" id="QJA55795.1"/>
    </source>
</evidence>
<dbReference type="GO" id="GO:0008757">
    <property type="term" value="F:S-adenosylmethionine-dependent methyltransferase activity"/>
    <property type="evidence" value="ECO:0007669"/>
    <property type="project" value="InterPro"/>
</dbReference>
<accession>A0A6M3IEF1</accession>
<protein>
    <submittedName>
        <fullName evidence="2">Putative methyltransferase</fullName>
    </submittedName>
</protein>
<keyword evidence="2" id="KW-0489">Methyltransferase</keyword>
<dbReference type="Gene3D" id="3.40.50.150">
    <property type="entry name" value="Vaccinia Virus protein VP39"/>
    <property type="match status" value="1"/>
</dbReference>
<name>A0A6M3IEF1_9ZZZZ</name>
<dbReference type="GO" id="GO:0032259">
    <property type="term" value="P:methylation"/>
    <property type="evidence" value="ECO:0007669"/>
    <property type="project" value="UniProtKB-KW"/>
</dbReference>
<dbReference type="InterPro" id="IPR029063">
    <property type="entry name" value="SAM-dependent_MTases_sf"/>
</dbReference>
<dbReference type="Pfam" id="PF08241">
    <property type="entry name" value="Methyltransf_11"/>
    <property type="match status" value="1"/>
</dbReference>
<dbReference type="SUPFAM" id="SSF53335">
    <property type="entry name" value="S-adenosyl-L-methionine-dependent methyltransferases"/>
    <property type="match status" value="1"/>
</dbReference>
<dbReference type="InterPro" id="IPR013216">
    <property type="entry name" value="Methyltransf_11"/>
</dbReference>
<dbReference type="AlphaFoldDB" id="A0A6M3IEF1"/>
<feature type="domain" description="Methyltransferase type 11" evidence="1">
    <location>
        <begin position="268"/>
        <end position="315"/>
    </location>
</feature>
<dbReference type="SUPFAM" id="SSF53448">
    <property type="entry name" value="Nucleotide-diphospho-sugar transferases"/>
    <property type="match status" value="1"/>
</dbReference>
<dbReference type="EMBL" id="MT141182">
    <property type="protein sequence ID" value="QJA55795.1"/>
    <property type="molecule type" value="Genomic_DNA"/>
</dbReference>
<sequence length="436" mass="49301">MGLRYEPITVEFHRARNGLVMPTGFSSIDIQCDGMEVGEARNKAVEIVMRHEPRPEFLFFLDYDVLPAWDAVTKLFYRARCFPEYDIFAGVYCAKGQPPEPLIYAEPGMGCYWDWTVGDLIVNKIVGCHMGLTLIRTAIFDGMAWDDPDKPLFKTVQETEVKDNGILRHTGTEDLYFCKHYHEQTGKFILVDTSVLAGHINNATGQIFGLPNDSPPVKRAKWRAESEPQEEKELKKALDLGAGASRRQWPGYVTHTTDIRADVKPDFVMDTRWLNLPDASYDLVASSHHLEHFGRYEQVKLWQEMARILKPGGRMEHIVPNLRWAGWKLANAEDADMTAILDVLYGAQEDLGMPRECNTHYMGYTPELARELAEQVAGLVDVTVDGYQDNPALGFNLVIKGRKPEAKEPEMALEVESEVKVSATNGDVTSVERRYG</sequence>
<evidence type="ECO:0000259" key="1">
    <source>
        <dbReference type="Pfam" id="PF08241"/>
    </source>
</evidence>